<dbReference type="InParanoid" id="A0A1B7N6Q9"/>
<evidence type="ECO:0000256" key="3">
    <source>
        <dbReference type="ARBA" id="ARBA00022670"/>
    </source>
</evidence>
<evidence type="ECO:0000256" key="6">
    <source>
        <dbReference type="RuleBase" id="RU361156"/>
    </source>
</evidence>
<proteinExistence type="inferred from homology"/>
<comment type="similarity">
    <text evidence="1 6">Belongs to the peptidase S10 family.</text>
</comment>
<dbReference type="PANTHER" id="PTHR11802:SF452">
    <property type="entry name" value="CARBOXYPEPTIDASE"/>
    <property type="match status" value="1"/>
</dbReference>
<keyword evidence="8" id="KW-1185">Reference proteome</keyword>
<evidence type="ECO:0000256" key="2">
    <source>
        <dbReference type="ARBA" id="ARBA00022645"/>
    </source>
</evidence>
<dbReference type="GO" id="GO:0000324">
    <property type="term" value="C:fungal-type vacuole"/>
    <property type="evidence" value="ECO:0007669"/>
    <property type="project" value="TreeGrafter"/>
</dbReference>
<dbReference type="GO" id="GO:0006508">
    <property type="term" value="P:proteolysis"/>
    <property type="evidence" value="ECO:0007669"/>
    <property type="project" value="UniProtKB-KW"/>
</dbReference>
<dbReference type="Gene3D" id="1.10.287.410">
    <property type="match status" value="1"/>
</dbReference>
<dbReference type="PANTHER" id="PTHR11802">
    <property type="entry name" value="SERINE PROTEASE FAMILY S10 SERINE CARBOXYPEPTIDASE"/>
    <property type="match status" value="1"/>
</dbReference>
<dbReference type="PRINTS" id="PR00724">
    <property type="entry name" value="CRBOXYPTASEC"/>
</dbReference>
<organism evidence="7 8">
    <name type="scientific">Rhizopogon vinicolor AM-OR11-026</name>
    <dbReference type="NCBI Taxonomy" id="1314800"/>
    <lineage>
        <taxon>Eukaryota</taxon>
        <taxon>Fungi</taxon>
        <taxon>Dikarya</taxon>
        <taxon>Basidiomycota</taxon>
        <taxon>Agaricomycotina</taxon>
        <taxon>Agaricomycetes</taxon>
        <taxon>Agaricomycetidae</taxon>
        <taxon>Boletales</taxon>
        <taxon>Suillineae</taxon>
        <taxon>Rhizopogonaceae</taxon>
        <taxon>Rhizopogon</taxon>
    </lineage>
</organism>
<dbReference type="Gene3D" id="3.40.50.1820">
    <property type="entry name" value="alpha/beta hydrolase"/>
    <property type="match status" value="1"/>
</dbReference>
<reference evidence="7 8" key="1">
    <citation type="submission" date="2016-06" db="EMBL/GenBank/DDBJ databases">
        <title>Comparative genomics of the ectomycorrhizal sister species Rhizopogon vinicolor and Rhizopogon vesiculosus (Basidiomycota: Boletales) reveals a divergence of the mating type B locus.</title>
        <authorList>
            <consortium name="DOE Joint Genome Institute"/>
            <person name="Mujic A.B."/>
            <person name="Kuo A."/>
            <person name="Tritt A."/>
            <person name="Lipzen A."/>
            <person name="Chen C."/>
            <person name="Johnson J."/>
            <person name="Sharma A."/>
            <person name="Barry K."/>
            <person name="Grigoriev I.V."/>
            <person name="Spatafora J.W."/>
        </authorList>
    </citation>
    <scope>NUCLEOTIDE SEQUENCE [LARGE SCALE GENOMIC DNA]</scope>
    <source>
        <strain evidence="7 8">AM-OR11-026</strain>
    </source>
</reference>
<gene>
    <name evidence="7" type="ORF">K503DRAFT_601758</name>
</gene>
<keyword evidence="2 6" id="KW-0121">Carboxypeptidase</keyword>
<protein>
    <recommendedName>
        <fullName evidence="6">Carboxypeptidase</fullName>
        <ecNumber evidence="6">3.4.16.-</ecNumber>
    </recommendedName>
</protein>
<dbReference type="AlphaFoldDB" id="A0A1B7N6Q9"/>
<dbReference type="STRING" id="1314800.A0A1B7N6Q9"/>
<dbReference type="GO" id="GO:0004185">
    <property type="term" value="F:serine-type carboxypeptidase activity"/>
    <property type="evidence" value="ECO:0007669"/>
    <property type="project" value="UniProtKB-UniRule"/>
</dbReference>
<keyword evidence="5" id="KW-0325">Glycoprotein</keyword>
<evidence type="ECO:0000256" key="4">
    <source>
        <dbReference type="ARBA" id="ARBA00022801"/>
    </source>
</evidence>
<sequence length="571" mass="63495">MPANDWFQLLCTVLAPITSINSGPHHTSRLTIMKKVSSLFFLALIPAIFAAPAEEAQIVLGETDPIQRSGLHHLQGVEGIINNGNEISHQWVEDGKQFIKQHGLTYEMVIHPQFNDYKLRITEPKLCDPTVKQYSGYLDISNGKHLFFWFFESRTSPEDAPLLMWLNGGPGCSSSVGLLLELGPCRISDGGANTTHNPHSWNAKANMIFLDQPINTGYSYSDDGSTVNTSPVAGKDVYAFLELFLSRFPEYSTQPFHIAAESYGGRLAPHIANVIYTENKKITVASSGLVKINLASIILGNGMTDNYVQMASVPGYLCEGPYPIFDDPNGVECTALRSKVPTCQRMIKTCYDFESRFTCTPATWYCITQLYAPVYKSGLNPYDARIQCDHEKDGPLCYREMGWIETYLNEPEVKAALGVNPQRKFKIVNNAVHHAFLSRGDWMHNTPLLLKEMINDGVRLLVYAGNADMMCNYMGNERWVEQLDTVFLDEFSTAPTEQWVTMRSGKMAGTVRSAGGAGSGAGNITFVTVHEAGHMVPYDQPEAALDMITRWIMDIPLTFDIVDLATPVIPF</sequence>
<dbReference type="SUPFAM" id="SSF53474">
    <property type="entry name" value="alpha/beta-Hydrolases"/>
    <property type="match status" value="1"/>
</dbReference>
<evidence type="ECO:0000256" key="5">
    <source>
        <dbReference type="ARBA" id="ARBA00023180"/>
    </source>
</evidence>
<accession>A0A1B7N6Q9</accession>
<dbReference type="InterPro" id="IPR029058">
    <property type="entry name" value="AB_hydrolase_fold"/>
</dbReference>
<dbReference type="EMBL" id="KV448208">
    <property type="protein sequence ID" value="OAX40540.1"/>
    <property type="molecule type" value="Genomic_DNA"/>
</dbReference>
<dbReference type="EC" id="3.4.16.-" evidence="6"/>
<keyword evidence="4 6" id="KW-0378">Hydrolase</keyword>
<name>A0A1B7N6Q9_9AGAM</name>
<evidence type="ECO:0000313" key="8">
    <source>
        <dbReference type="Proteomes" id="UP000092154"/>
    </source>
</evidence>
<dbReference type="InterPro" id="IPR018202">
    <property type="entry name" value="Ser_caboxypep_ser_AS"/>
</dbReference>
<dbReference type="PROSITE" id="PS00131">
    <property type="entry name" value="CARBOXYPEPT_SER_SER"/>
    <property type="match status" value="1"/>
</dbReference>
<dbReference type="InterPro" id="IPR001563">
    <property type="entry name" value="Peptidase_S10"/>
</dbReference>
<evidence type="ECO:0000313" key="7">
    <source>
        <dbReference type="EMBL" id="OAX40540.1"/>
    </source>
</evidence>
<dbReference type="OrthoDB" id="443318at2759"/>
<dbReference type="Pfam" id="PF00450">
    <property type="entry name" value="Peptidase_S10"/>
    <property type="match status" value="1"/>
</dbReference>
<dbReference type="Proteomes" id="UP000092154">
    <property type="component" value="Unassembled WGS sequence"/>
</dbReference>
<evidence type="ECO:0000256" key="1">
    <source>
        <dbReference type="ARBA" id="ARBA00009431"/>
    </source>
</evidence>
<keyword evidence="3 6" id="KW-0645">Protease</keyword>